<organism evidence="4 5">
    <name type="scientific">Cymbomonas tetramitiformis</name>
    <dbReference type="NCBI Taxonomy" id="36881"/>
    <lineage>
        <taxon>Eukaryota</taxon>
        <taxon>Viridiplantae</taxon>
        <taxon>Chlorophyta</taxon>
        <taxon>Pyramimonadophyceae</taxon>
        <taxon>Pyramimonadales</taxon>
        <taxon>Pyramimonadaceae</taxon>
        <taxon>Cymbomonas</taxon>
    </lineage>
</organism>
<evidence type="ECO:0000259" key="2">
    <source>
        <dbReference type="PROSITE" id="PS00022"/>
    </source>
</evidence>
<dbReference type="EMBL" id="LGRX02011074">
    <property type="protein sequence ID" value="KAK3269297.1"/>
    <property type="molecule type" value="Genomic_DNA"/>
</dbReference>
<dbReference type="Gene3D" id="2.10.25.10">
    <property type="entry name" value="Laminin"/>
    <property type="match status" value="1"/>
</dbReference>
<dbReference type="Proteomes" id="UP001190700">
    <property type="component" value="Unassembled WGS sequence"/>
</dbReference>
<evidence type="ECO:0000259" key="3">
    <source>
        <dbReference type="PROSITE" id="PS01248"/>
    </source>
</evidence>
<evidence type="ECO:0000313" key="4">
    <source>
        <dbReference type="EMBL" id="KAK3269297.1"/>
    </source>
</evidence>
<dbReference type="PROSITE" id="PS00022">
    <property type="entry name" value="EGF_1"/>
    <property type="match status" value="2"/>
</dbReference>
<proteinExistence type="predicted"/>
<evidence type="ECO:0008006" key="6">
    <source>
        <dbReference type="Google" id="ProtNLM"/>
    </source>
</evidence>
<feature type="transmembrane region" description="Helical" evidence="1">
    <location>
        <begin position="723"/>
        <end position="744"/>
    </location>
</feature>
<accession>A0AAE0L2B9</accession>
<keyword evidence="1" id="KW-1133">Transmembrane helix</keyword>
<dbReference type="InterPro" id="IPR000742">
    <property type="entry name" value="EGF"/>
</dbReference>
<dbReference type="AlphaFoldDB" id="A0AAE0L2B9"/>
<dbReference type="InterPro" id="IPR002049">
    <property type="entry name" value="LE_dom"/>
</dbReference>
<feature type="transmembrane region" description="Helical" evidence="1">
    <location>
        <begin position="681"/>
        <end position="703"/>
    </location>
</feature>
<gene>
    <name evidence="4" type="ORF">CYMTET_22257</name>
</gene>
<feature type="domain" description="Laminin EGF-like" evidence="3">
    <location>
        <begin position="129"/>
        <end position="155"/>
    </location>
</feature>
<keyword evidence="1" id="KW-0812">Transmembrane</keyword>
<evidence type="ECO:0000256" key="1">
    <source>
        <dbReference type="SAM" id="Phobius"/>
    </source>
</evidence>
<feature type="domain" description="EGF-like" evidence="2">
    <location>
        <begin position="5"/>
        <end position="16"/>
    </location>
</feature>
<evidence type="ECO:0000313" key="5">
    <source>
        <dbReference type="Proteomes" id="UP001190700"/>
    </source>
</evidence>
<reference evidence="4 5" key="1">
    <citation type="journal article" date="2015" name="Genome Biol. Evol.">
        <title>Comparative Genomics of a Bacterivorous Green Alga Reveals Evolutionary Causalities and Consequences of Phago-Mixotrophic Mode of Nutrition.</title>
        <authorList>
            <person name="Burns J.A."/>
            <person name="Paasch A."/>
            <person name="Narechania A."/>
            <person name="Kim E."/>
        </authorList>
    </citation>
    <scope>NUCLEOTIDE SEQUENCE [LARGE SCALE GENOMIC DNA]</scope>
    <source>
        <strain evidence="4 5">PLY_AMNH</strain>
    </source>
</reference>
<name>A0AAE0L2B9_9CHLO</name>
<dbReference type="PROSITE" id="PS01248">
    <property type="entry name" value="EGF_LAM_1"/>
    <property type="match status" value="1"/>
</dbReference>
<protein>
    <recommendedName>
        <fullName evidence="6">EGF-like domain-containing protein</fullName>
    </recommendedName>
</protein>
<feature type="transmembrane region" description="Helical" evidence="1">
    <location>
        <begin position="380"/>
        <end position="404"/>
    </location>
</feature>
<comment type="caution">
    <text evidence="4">The sequence shown here is derived from an EMBL/GenBank/DDBJ whole genome shotgun (WGS) entry which is preliminary data.</text>
</comment>
<keyword evidence="5" id="KW-1185">Reference proteome</keyword>
<sequence>MDGTCICHTSHNGTHCQYSRAGTCAKHGDPTFNGDCTCDPGAFASWNCSTCNAGHGGPMCQECPIAPAHPDALVSTVWTGAAAFIAVPERYLLQIPHRWAHIGANSSPPGLENGFCYGEGTQIFNGGTCTCYRNRTGAACELCLPGRYSPACVPCPGYDTANGACGKTPGHGHCNGDGTIGGTGVCECSQTYTGVACQYGDRELCNGPEGGTAQYNGTCICHPGHAGPHCEYSDAVTCSGHGVALYNGSCVCEEPAWVGQHCGFCNTTASCYSSYPKDAFLWATYSFSAGFTGSDAGAIGVLLQPPFDPRTCKQAPMPPSPYLWGLIEHLQFIYMTANLGDSLPPQHRSVVHSFGWALLDFGPITSFLERVLSWGYTSPFIIASLVLALVVGAPWAVLFVVVVAKSSITGTGRVLCALGSPAPFSSASQLSFLHAALQAGVPDADVAHRKAVLSPSSSCTVEQSRMRHSHRSGTCDHDGPVPRDTILMPAPSPCQTWRDSGGADVLSDRAARIPVTPTRASPASIREEVVYEFRDWLAATQAKDPNRYLTLRSAGPQDVVEFMEAMWKPLEVDAHLRHGARPTFRFRRIGSRHAGTWRARWRGRGRGSDLAELREELCQISSAFDQCHRTGPWVALGQPGNPCDSQLVRNWYSRIEANEEEAADQAYARTQEAQEMQTAHVLDLTISFTVRALLLGAGALSFWGWRLASDSVNASHHSYELTYAAPVLVATHLIIPALVTFLTARYWGYLRQRC</sequence>
<keyword evidence="1" id="KW-0472">Membrane</keyword>
<feature type="domain" description="EGF-like" evidence="2">
    <location>
        <begin position="219"/>
        <end position="230"/>
    </location>
</feature>